<dbReference type="Ensembl" id="ENSEEET00000024791.2">
    <property type="protein sequence ID" value="ENSEEEP00000024510.2"/>
    <property type="gene ID" value="ENSEEEG00000011877.2"/>
</dbReference>
<evidence type="ECO:0000256" key="6">
    <source>
        <dbReference type="PIRNR" id="PIRNR001152"/>
    </source>
</evidence>
<dbReference type="InterPro" id="IPR000001">
    <property type="entry name" value="Kringle"/>
</dbReference>
<dbReference type="FunFam" id="2.40.20.10:FF:000004">
    <property type="entry name" value="Hepatocyte growth factor"/>
    <property type="match status" value="1"/>
</dbReference>
<evidence type="ECO:0000313" key="11">
    <source>
        <dbReference type="Proteomes" id="UP000314983"/>
    </source>
</evidence>
<dbReference type="GeneTree" id="ENSGT00940000156019"/>
<evidence type="ECO:0000256" key="3">
    <source>
        <dbReference type="ARBA" id="ARBA00022729"/>
    </source>
</evidence>
<keyword evidence="5 7" id="KW-1015">Disulfide bond</keyword>
<dbReference type="InterPro" id="IPR043504">
    <property type="entry name" value="Peptidase_S1_PA_chymotrypsin"/>
</dbReference>
<dbReference type="PROSITE" id="PS50240">
    <property type="entry name" value="TRYPSIN_DOM"/>
    <property type="match status" value="1"/>
</dbReference>
<feature type="domain" description="Kringle" evidence="8">
    <location>
        <begin position="180"/>
        <end position="257"/>
    </location>
</feature>
<dbReference type="InterPro" id="IPR013806">
    <property type="entry name" value="Kringle-like"/>
</dbReference>
<dbReference type="InterPro" id="IPR018056">
    <property type="entry name" value="Kringle_CS"/>
</dbReference>
<dbReference type="PRINTS" id="PR00018">
    <property type="entry name" value="KRINGLE"/>
</dbReference>
<dbReference type="PANTHER" id="PTHR24261">
    <property type="entry name" value="PLASMINOGEN-RELATED"/>
    <property type="match status" value="1"/>
</dbReference>
<dbReference type="InterPro" id="IPR001254">
    <property type="entry name" value="Trypsin_dom"/>
</dbReference>
<feature type="disulfide bond" evidence="7">
    <location>
        <begin position="318"/>
        <end position="341"/>
    </location>
</feature>
<comment type="similarity">
    <text evidence="6">Belongs to the peptidase S1 family. Plasminogen subfamily.</text>
</comment>
<reference evidence="11" key="1">
    <citation type="journal article" date="2014" name="Science">
        <title>Nonhuman genetics. Genomic basis for the convergent evolution of electric organs.</title>
        <authorList>
            <person name="Gallant J.R."/>
            <person name="Traeger L.L."/>
            <person name="Volkening J.D."/>
            <person name="Moffett H."/>
            <person name="Chen P.H."/>
            <person name="Novina C.D."/>
            <person name="Phillips G.N.Jr."/>
            <person name="Anand R."/>
            <person name="Wells G.B."/>
            <person name="Pinch M."/>
            <person name="Guth R."/>
            <person name="Unguez G.A."/>
            <person name="Albert J.S."/>
            <person name="Zakon H.H."/>
            <person name="Samanta M.P."/>
            <person name="Sussman M.R."/>
        </authorList>
    </citation>
    <scope>NUCLEOTIDE SEQUENCE [LARGE SCALE GENOMIC DNA]</scope>
</reference>
<feature type="domain" description="Kringle" evidence="8">
    <location>
        <begin position="97"/>
        <end position="176"/>
    </location>
</feature>
<keyword evidence="3" id="KW-0732">Signal</keyword>
<dbReference type="Proteomes" id="UP000314983">
    <property type="component" value="Chromosome 2"/>
</dbReference>
<dbReference type="CDD" id="cd00108">
    <property type="entry name" value="KR"/>
    <property type="match status" value="4"/>
</dbReference>
<dbReference type="Gene3D" id="3.50.4.10">
    <property type="entry name" value="Hepatocyte Growth Factor"/>
    <property type="match status" value="1"/>
</dbReference>
<evidence type="ECO:0000256" key="1">
    <source>
        <dbReference type="ARBA" id="ARBA00022542"/>
    </source>
</evidence>
<evidence type="ECO:0000259" key="9">
    <source>
        <dbReference type="PROSITE" id="PS50240"/>
    </source>
</evidence>
<dbReference type="SUPFAM" id="SSF57414">
    <property type="entry name" value="Hairpin loop containing domain-like"/>
    <property type="match status" value="1"/>
</dbReference>
<reference evidence="11" key="2">
    <citation type="journal article" date="2017" name="Sci. Adv.">
        <title>A tail of two voltages: Proteomic comparison of the three electric organs of the electric eel.</title>
        <authorList>
            <person name="Traeger L.L."/>
            <person name="Sabat G."/>
            <person name="Barrett-Wilt G.A."/>
            <person name="Wells G.B."/>
            <person name="Sussman M.R."/>
        </authorList>
    </citation>
    <scope>NUCLEOTIDE SEQUENCE [LARGE SCALE GENOMIC DNA]</scope>
</reference>
<dbReference type="SUPFAM" id="SSF50494">
    <property type="entry name" value="Trypsin-like serine proteases"/>
    <property type="match status" value="1"/>
</dbReference>
<name>A0A4W4FIA9_ELEEL</name>
<comment type="caution">
    <text evidence="7">Lacks conserved residue(s) required for the propagation of feature annotation.</text>
</comment>
<protein>
    <recommendedName>
        <fullName evidence="12">Hepatopoietin-A</fullName>
    </recommendedName>
</protein>
<dbReference type="SMART" id="SM00130">
    <property type="entry name" value="KR"/>
    <property type="match status" value="4"/>
</dbReference>
<dbReference type="PROSITE" id="PS00021">
    <property type="entry name" value="KRINGLE_1"/>
    <property type="match status" value="3"/>
</dbReference>
<keyword evidence="4" id="KW-0677">Repeat</keyword>
<sequence length="665" mass="75515">MLTHMRSRTHTHTNAQSLKATPYIHVSTPFVFTTLLPQTSSSSISSTLHPLSFSRAFNYDHINRTCHLLSFDRFADGVQKERRSDHDLYEQKDYVRECIVGSGVNYKGIKSVTRSGISCQAWNVSVPHEHNFKPAKHWKFDLRNNFCRNPDKDVSGPWCFTNSSETRYQECGLPRCSEAVCMQCNGEGYRGPMDHTETGKECQRWDSQRPHKHKYQPHRYCKGLDDNYCRNPNNDVRPWCYTMDKKTRWEYCNISVCVSLNTLDVSTSCYRGQGEHYRGTVNVTSAGLACQRWDVQFPHNHSYTPQNYKCKDLRENFCRNPDGSEIPWCFTTDPAVRKAPCTNIPKCEAKHLLTPDCYEDNGENYQGNVSRTRSGVPCGLWSDHMYRDTHSEEASTRLRLNLCRNPDRDKHGPWCFTSNSSIPWDYCDLEHCESPLLSSPLLSSPLEQLPRHLLPARAEDGSWSRHWCGGSLIREEWVLTDQECFPSCVPDLREFSVHVGLLHLSDPANSQGLRIAHLVCGPEGSSLALLRLARPAPLSEHVRTVQLPVAGCEVAEGSYCLMYGWGETKGTGHEGSLKMVRLPVVSSERCSRVHSGGVAIRESRVCAGGEKDRGVCEKDYGGPAGVIHGRGCALARRPAIFVNVAFYTEWIHKVFKHYSDMETNY</sequence>
<evidence type="ECO:0000256" key="5">
    <source>
        <dbReference type="ARBA" id="ARBA00023157"/>
    </source>
</evidence>
<dbReference type="InterPro" id="IPR001314">
    <property type="entry name" value="Peptidase_S1A"/>
</dbReference>
<keyword evidence="11" id="KW-1185">Reference proteome</keyword>
<feature type="disulfide bond" evidence="7">
    <location>
        <begin position="290"/>
        <end position="329"/>
    </location>
</feature>
<dbReference type="Pfam" id="PF00051">
    <property type="entry name" value="Kringle"/>
    <property type="match status" value="4"/>
</dbReference>
<organism evidence="10 11">
    <name type="scientific">Electrophorus electricus</name>
    <name type="common">Electric eel</name>
    <name type="synonym">Gymnotus electricus</name>
    <dbReference type="NCBI Taxonomy" id="8005"/>
    <lineage>
        <taxon>Eukaryota</taxon>
        <taxon>Metazoa</taxon>
        <taxon>Chordata</taxon>
        <taxon>Craniata</taxon>
        <taxon>Vertebrata</taxon>
        <taxon>Euteleostomi</taxon>
        <taxon>Actinopterygii</taxon>
        <taxon>Neopterygii</taxon>
        <taxon>Teleostei</taxon>
        <taxon>Ostariophysi</taxon>
        <taxon>Gymnotiformes</taxon>
        <taxon>Gymnotoidei</taxon>
        <taxon>Gymnotidae</taxon>
        <taxon>Electrophorus</taxon>
    </lineage>
</organism>
<evidence type="ECO:0000256" key="4">
    <source>
        <dbReference type="ARBA" id="ARBA00022737"/>
    </source>
</evidence>
<evidence type="ECO:0000256" key="2">
    <source>
        <dbReference type="ARBA" id="ARBA00022572"/>
    </source>
</evidence>
<dbReference type="Pfam" id="PF00089">
    <property type="entry name" value="Trypsin"/>
    <property type="match status" value="1"/>
</dbReference>
<keyword evidence="1 6" id="KW-0721">Serine protease homolog</keyword>
<gene>
    <name evidence="10" type="primary">hgfa</name>
</gene>
<dbReference type="PROSITE" id="PS50070">
    <property type="entry name" value="KRINGLE_2"/>
    <property type="match status" value="4"/>
</dbReference>
<dbReference type="GO" id="GO:0004252">
    <property type="term" value="F:serine-type endopeptidase activity"/>
    <property type="evidence" value="ECO:0007669"/>
    <property type="project" value="InterPro"/>
</dbReference>
<feature type="domain" description="Kringle" evidence="8">
    <location>
        <begin position="268"/>
        <end position="347"/>
    </location>
</feature>
<dbReference type="OMA" id="HITTICL"/>
<dbReference type="PANTHER" id="PTHR24261:SF8">
    <property type="entry name" value="HEPATOCYTE GROWTH FACTOR"/>
    <property type="match status" value="1"/>
</dbReference>
<reference evidence="10" key="4">
    <citation type="submission" date="2025-08" db="UniProtKB">
        <authorList>
            <consortium name="Ensembl"/>
        </authorList>
    </citation>
    <scope>IDENTIFICATION</scope>
</reference>
<dbReference type="SMART" id="SM00020">
    <property type="entry name" value="Tryp_SPc"/>
    <property type="match status" value="1"/>
</dbReference>
<dbReference type="InterPro" id="IPR038178">
    <property type="entry name" value="Kringle_sf"/>
</dbReference>
<feature type="domain" description="Peptidase S1" evidence="9">
    <location>
        <begin position="436"/>
        <end position="656"/>
    </location>
</feature>
<dbReference type="AlphaFoldDB" id="A0A4W4FIA9"/>
<feature type="domain" description="Kringle" evidence="8">
    <location>
        <begin position="356"/>
        <end position="432"/>
    </location>
</feature>
<dbReference type="PIRSF" id="PIRSF001152">
    <property type="entry name" value="HGF_MST1"/>
    <property type="match status" value="1"/>
</dbReference>
<evidence type="ECO:0000259" key="8">
    <source>
        <dbReference type="PROSITE" id="PS50070"/>
    </source>
</evidence>
<reference evidence="10" key="5">
    <citation type="submission" date="2025-09" db="UniProtKB">
        <authorList>
            <consortium name="Ensembl"/>
        </authorList>
    </citation>
    <scope>IDENTIFICATION</scope>
</reference>
<accession>A0A4W4FIA9</accession>
<dbReference type="InterPro" id="IPR050759">
    <property type="entry name" value="Serine_protease_kringle"/>
</dbReference>
<proteinExistence type="inferred from homology"/>
<dbReference type="Gene3D" id="2.40.10.10">
    <property type="entry name" value="Trypsin-like serine proteases"/>
    <property type="match status" value="2"/>
</dbReference>
<dbReference type="InterPro" id="IPR024174">
    <property type="entry name" value="HGF/MST1"/>
</dbReference>
<evidence type="ECO:0008006" key="12">
    <source>
        <dbReference type="Google" id="ProtNLM"/>
    </source>
</evidence>
<reference evidence="10" key="3">
    <citation type="submission" date="2020-05" db="EMBL/GenBank/DDBJ databases">
        <title>Electrophorus electricus (electric eel) genome, fEleEle1, primary haplotype.</title>
        <authorList>
            <person name="Myers G."/>
            <person name="Meyer A."/>
            <person name="Fedrigo O."/>
            <person name="Formenti G."/>
            <person name="Rhie A."/>
            <person name="Tracey A."/>
            <person name="Sims Y."/>
            <person name="Jarvis E.D."/>
        </authorList>
    </citation>
    <scope>NUCLEOTIDE SEQUENCE [LARGE SCALE GENOMIC DNA]</scope>
</reference>
<evidence type="ECO:0000256" key="7">
    <source>
        <dbReference type="PROSITE-ProRule" id="PRU00121"/>
    </source>
</evidence>
<dbReference type="SUPFAM" id="SSF57440">
    <property type="entry name" value="Kringle-like"/>
    <property type="match status" value="4"/>
</dbReference>
<dbReference type="CDD" id="cd00190">
    <property type="entry name" value="Tryp_SPc"/>
    <property type="match status" value="1"/>
</dbReference>
<feature type="disulfide bond" evidence="7">
    <location>
        <begin position="229"/>
        <end position="252"/>
    </location>
</feature>
<dbReference type="Gene3D" id="2.40.20.10">
    <property type="entry name" value="Plasminogen Kringle 4"/>
    <property type="match status" value="4"/>
</dbReference>
<evidence type="ECO:0000313" key="10">
    <source>
        <dbReference type="Ensembl" id="ENSEEEP00000024510.2"/>
    </source>
</evidence>
<dbReference type="InterPro" id="IPR009003">
    <property type="entry name" value="Peptidase_S1_PA"/>
</dbReference>
<dbReference type="GO" id="GO:0006508">
    <property type="term" value="P:proteolysis"/>
    <property type="evidence" value="ECO:0007669"/>
    <property type="project" value="InterPro"/>
</dbReference>
<dbReference type="PRINTS" id="PR00722">
    <property type="entry name" value="CHYMOTRYPSIN"/>
</dbReference>
<keyword evidence="2 7" id="KW-0420">Kringle</keyword>